<evidence type="ECO:0000313" key="4">
    <source>
        <dbReference type="Proteomes" id="UP001596154"/>
    </source>
</evidence>
<feature type="region of interest" description="Disordered" evidence="1">
    <location>
        <begin position="32"/>
        <end position="58"/>
    </location>
</feature>
<evidence type="ECO:0000313" key="3">
    <source>
        <dbReference type="EMBL" id="MFC5639336.1"/>
    </source>
</evidence>
<proteinExistence type="predicted"/>
<dbReference type="EMBL" id="JBHSNY010000020">
    <property type="protein sequence ID" value="MFC5639336.1"/>
    <property type="molecule type" value="Genomic_DNA"/>
</dbReference>
<gene>
    <name evidence="3" type="ORF">ACFPZJ_37510</name>
</gene>
<evidence type="ECO:0000256" key="1">
    <source>
        <dbReference type="SAM" id="MobiDB-lite"/>
    </source>
</evidence>
<accession>A0ABW0V0G5</accession>
<evidence type="ECO:0000256" key="2">
    <source>
        <dbReference type="SAM" id="Phobius"/>
    </source>
</evidence>
<sequence length="132" mass="14111">MASRMDDEHAFARLEQRLASEDPALAQRMQILNGQFTDGAGGGPFRGHGEPDPIATTSHADEEAAVYHVPVGWTERSRTWKVTVALAVLAAIGLLLTAILSAPGGERRAPQPYGMVPAASQHAEDRFQPVLG</sequence>
<protein>
    <recommendedName>
        <fullName evidence="5">DUF3040 domain-containing protein</fullName>
    </recommendedName>
</protein>
<evidence type="ECO:0008006" key="5">
    <source>
        <dbReference type="Google" id="ProtNLM"/>
    </source>
</evidence>
<dbReference type="Proteomes" id="UP001596154">
    <property type="component" value="Unassembled WGS sequence"/>
</dbReference>
<organism evidence="3 4">
    <name type="scientific">Streptomyces bullii</name>
    <dbReference type="NCBI Taxonomy" id="349910"/>
    <lineage>
        <taxon>Bacteria</taxon>
        <taxon>Bacillati</taxon>
        <taxon>Actinomycetota</taxon>
        <taxon>Actinomycetes</taxon>
        <taxon>Kitasatosporales</taxon>
        <taxon>Streptomycetaceae</taxon>
        <taxon>Streptomyces</taxon>
    </lineage>
</organism>
<name>A0ABW0V0G5_9ACTN</name>
<dbReference type="RefSeq" id="WP_381031253.1">
    <property type="nucleotide sequence ID" value="NZ_JBHSNY010000020.1"/>
</dbReference>
<keyword evidence="2" id="KW-0812">Transmembrane</keyword>
<feature type="transmembrane region" description="Helical" evidence="2">
    <location>
        <begin position="82"/>
        <end position="102"/>
    </location>
</feature>
<keyword evidence="2" id="KW-0472">Membrane</keyword>
<reference evidence="4" key="1">
    <citation type="journal article" date="2019" name="Int. J. Syst. Evol. Microbiol.">
        <title>The Global Catalogue of Microorganisms (GCM) 10K type strain sequencing project: providing services to taxonomists for standard genome sequencing and annotation.</title>
        <authorList>
            <consortium name="The Broad Institute Genomics Platform"/>
            <consortium name="The Broad Institute Genome Sequencing Center for Infectious Disease"/>
            <person name="Wu L."/>
            <person name="Ma J."/>
        </authorList>
    </citation>
    <scope>NUCLEOTIDE SEQUENCE [LARGE SCALE GENOMIC DNA]</scope>
    <source>
        <strain evidence="4">CGMCC 4.7248</strain>
    </source>
</reference>
<keyword evidence="2" id="KW-1133">Transmembrane helix</keyword>
<keyword evidence="4" id="KW-1185">Reference proteome</keyword>
<comment type="caution">
    <text evidence="3">The sequence shown here is derived from an EMBL/GenBank/DDBJ whole genome shotgun (WGS) entry which is preliminary data.</text>
</comment>